<evidence type="ECO:0000313" key="7">
    <source>
        <dbReference type="Proteomes" id="UP001304419"/>
    </source>
</evidence>
<dbReference type="SUPFAM" id="SSF56601">
    <property type="entry name" value="beta-lactamase/transpeptidase-like"/>
    <property type="match status" value="1"/>
</dbReference>
<dbReference type="PANTHER" id="PTHR46825:SF11">
    <property type="entry name" value="PENICILLIN-BINDING PROTEIN 4"/>
    <property type="match status" value="1"/>
</dbReference>
<dbReference type="GO" id="GO:0016787">
    <property type="term" value="F:hydrolase activity"/>
    <property type="evidence" value="ECO:0007669"/>
    <property type="project" value="UniProtKB-KW"/>
</dbReference>
<evidence type="ECO:0000313" key="5">
    <source>
        <dbReference type="EMBL" id="WOX27899.1"/>
    </source>
</evidence>
<keyword evidence="5" id="KW-0378">Hydrolase</keyword>
<dbReference type="RefSeq" id="WP_130125836.1">
    <property type="nucleotide sequence ID" value="NZ_CBCSDF010000031.1"/>
</dbReference>
<keyword evidence="2" id="KW-0472">Membrane</keyword>
<keyword evidence="7" id="KW-1185">Reference proteome</keyword>
<feature type="domain" description="Beta-lactamase-related" evidence="3">
    <location>
        <begin position="76"/>
        <end position="383"/>
    </location>
</feature>
<sequence length="402" mass="44047">MFLRQSRLAFGWLITLLGWALLTGCNNSDNSIVIEKSASEDIAVTPPRYGKVGDGLLNEQLEAIRAEFAMPALGGFIVYGDELIELDVAGVRVSTGQALVTKLDKWSIGSFSKSMTATVAARLVEQGLIRFDSRVSDVFPELIGKINPEFESVTLTALLSMTSGLKRDLDSMYSGKWHLDQRGMVEQRYAWTQEVLSTQPEVTHGTYLYSNAGYVVAGHMLERVTGQSWEALVKQEVFIPLGMENIGFGPASYGDPEGQPSGHQMREGQWHPITPADRVDLPNVVGPAGLVSTTLTDLSYYLRAYLAGARGGDNLIGANSYTRLLTPVSPEYGLGWILTPNNNSFHHNGFTGTFYLDNLVLPEKNIAILAVTNGDTSNAKQAVEKAILVMQQRFEAQHKDNL</sequence>
<dbReference type="Proteomes" id="UP000646877">
    <property type="component" value="Unassembled WGS sequence"/>
</dbReference>
<name>A0A8I2HCU5_9GAMM</name>
<dbReference type="EC" id="3.1.1.103" evidence="5"/>
<dbReference type="PANTHER" id="PTHR46825">
    <property type="entry name" value="D-ALANYL-D-ALANINE-CARBOXYPEPTIDASE/ENDOPEPTIDASE AMPH"/>
    <property type="match status" value="1"/>
</dbReference>
<evidence type="ECO:0000256" key="2">
    <source>
        <dbReference type="ARBA" id="ARBA00023136"/>
    </source>
</evidence>
<dbReference type="InterPro" id="IPR050491">
    <property type="entry name" value="AmpC-like"/>
</dbReference>
<comment type="subcellular location">
    <subcellularLocation>
        <location evidence="1">Membrane</location>
    </subcellularLocation>
</comment>
<dbReference type="PROSITE" id="PS51257">
    <property type="entry name" value="PROKAR_LIPOPROTEIN"/>
    <property type="match status" value="1"/>
</dbReference>
<dbReference type="InterPro" id="IPR001466">
    <property type="entry name" value="Beta-lactam-related"/>
</dbReference>
<dbReference type="Pfam" id="PF00144">
    <property type="entry name" value="Beta-lactamase"/>
    <property type="match status" value="1"/>
</dbReference>
<reference evidence="4" key="1">
    <citation type="submission" date="2019-10" db="EMBL/GenBank/DDBJ databases">
        <authorList>
            <person name="Paulsen S."/>
        </authorList>
    </citation>
    <scope>NUCLEOTIDE SEQUENCE</scope>
    <source>
        <strain evidence="4">LMG 19692</strain>
    </source>
</reference>
<evidence type="ECO:0000256" key="1">
    <source>
        <dbReference type="ARBA" id="ARBA00004370"/>
    </source>
</evidence>
<protein>
    <submittedName>
        <fullName evidence="4">Beta-lactamase family protein</fullName>
    </submittedName>
    <submittedName>
        <fullName evidence="5">Serine hydrolase domain-containing protein</fullName>
        <ecNumber evidence="5">3.1.1.103</ecNumber>
    </submittedName>
</protein>
<dbReference type="Proteomes" id="UP001304419">
    <property type="component" value="Chromosome 1"/>
</dbReference>
<dbReference type="EMBL" id="CP137578">
    <property type="protein sequence ID" value="WOX27899.1"/>
    <property type="molecule type" value="Genomic_DNA"/>
</dbReference>
<organism evidence="4 6">
    <name type="scientific">Pseudoalteromonas maricaloris</name>
    <dbReference type="NCBI Taxonomy" id="184924"/>
    <lineage>
        <taxon>Bacteria</taxon>
        <taxon>Pseudomonadati</taxon>
        <taxon>Pseudomonadota</taxon>
        <taxon>Gammaproteobacteria</taxon>
        <taxon>Alteromonadales</taxon>
        <taxon>Pseudoalteromonadaceae</taxon>
        <taxon>Pseudoalteromonas</taxon>
    </lineage>
</organism>
<accession>A0A8I2HCU5</accession>
<dbReference type="EMBL" id="WEIA01000029">
    <property type="protein sequence ID" value="NLR24331.1"/>
    <property type="molecule type" value="Genomic_DNA"/>
</dbReference>
<proteinExistence type="predicted"/>
<dbReference type="GO" id="GO:0016020">
    <property type="term" value="C:membrane"/>
    <property type="evidence" value="ECO:0007669"/>
    <property type="project" value="UniProtKB-SubCell"/>
</dbReference>
<evidence type="ECO:0000259" key="3">
    <source>
        <dbReference type="Pfam" id="PF00144"/>
    </source>
</evidence>
<dbReference type="InterPro" id="IPR012338">
    <property type="entry name" value="Beta-lactam/transpept-like"/>
</dbReference>
<evidence type="ECO:0000313" key="6">
    <source>
        <dbReference type="Proteomes" id="UP000646877"/>
    </source>
</evidence>
<gene>
    <name evidence="4" type="ORF">F9Y85_24070</name>
    <name evidence="5" type="ORF">R5H13_14765</name>
</gene>
<dbReference type="AlphaFoldDB" id="A0A8I2HCU5"/>
<dbReference type="Gene3D" id="3.40.710.10">
    <property type="entry name" value="DD-peptidase/beta-lactamase superfamily"/>
    <property type="match status" value="1"/>
</dbReference>
<reference evidence="5 7" key="2">
    <citation type="submission" date="2023-10" db="EMBL/GenBank/DDBJ databases">
        <title>To unveil natural product biosynthetic capacity in Pseudoalteromonas.</title>
        <authorList>
            <person name="Wang J."/>
        </authorList>
    </citation>
    <scope>NUCLEOTIDE SEQUENCE [LARGE SCALE GENOMIC DNA]</scope>
    <source>
        <strain evidence="5 7">DSM 15914</strain>
    </source>
</reference>
<evidence type="ECO:0000313" key="4">
    <source>
        <dbReference type="EMBL" id="NLR24331.1"/>
    </source>
</evidence>